<dbReference type="RefSeq" id="WP_079417807.1">
    <property type="nucleotide sequence ID" value="NZ_MBTG01000034.1"/>
</dbReference>
<dbReference type="STRING" id="1469647.BC351_07970"/>
<dbReference type="GO" id="GO:0006950">
    <property type="term" value="P:response to stress"/>
    <property type="evidence" value="ECO:0007669"/>
    <property type="project" value="TreeGrafter"/>
</dbReference>
<dbReference type="AlphaFoldDB" id="A0A1V4HCW2"/>
<dbReference type="GO" id="GO:0003700">
    <property type="term" value="F:DNA-binding transcription factor activity"/>
    <property type="evidence" value="ECO:0007669"/>
    <property type="project" value="InterPro"/>
</dbReference>
<dbReference type="OrthoDB" id="582199at2"/>
<dbReference type="Proteomes" id="UP000190626">
    <property type="component" value="Unassembled WGS sequence"/>
</dbReference>
<dbReference type="InterPro" id="IPR036388">
    <property type="entry name" value="WH-like_DNA-bd_sf"/>
</dbReference>
<reference evidence="6" key="1">
    <citation type="submission" date="2016-07" db="EMBL/GenBank/DDBJ databases">
        <authorList>
            <person name="Florea S."/>
            <person name="Webb J.S."/>
            <person name="Jaromczyk J."/>
            <person name="Schardl C.L."/>
        </authorList>
    </citation>
    <scope>NUCLEOTIDE SEQUENCE [LARGE SCALE GENOMIC DNA]</scope>
    <source>
        <strain evidence="6">CY1</strain>
    </source>
</reference>
<dbReference type="EMBL" id="MBTG01000034">
    <property type="protein sequence ID" value="OPH50578.1"/>
    <property type="molecule type" value="Genomic_DNA"/>
</dbReference>
<evidence type="ECO:0000313" key="5">
    <source>
        <dbReference type="EMBL" id="OPH50578.1"/>
    </source>
</evidence>
<feature type="domain" description="HTH marR-type" evidence="4">
    <location>
        <begin position="1"/>
        <end position="147"/>
    </location>
</feature>
<keyword evidence="1" id="KW-0805">Transcription regulation</keyword>
<evidence type="ECO:0000256" key="1">
    <source>
        <dbReference type="ARBA" id="ARBA00023015"/>
    </source>
</evidence>
<dbReference type="SMART" id="SM00347">
    <property type="entry name" value="HTH_MARR"/>
    <property type="match status" value="1"/>
</dbReference>
<dbReference type="PROSITE" id="PS50995">
    <property type="entry name" value="HTH_MARR_2"/>
    <property type="match status" value="1"/>
</dbReference>
<comment type="caution">
    <text evidence="5">The sequence shown here is derived from an EMBL/GenBank/DDBJ whole genome shotgun (WGS) entry which is preliminary data.</text>
</comment>
<evidence type="ECO:0000256" key="2">
    <source>
        <dbReference type="ARBA" id="ARBA00023125"/>
    </source>
</evidence>
<keyword evidence="3" id="KW-0804">Transcription</keyword>
<accession>A0A1V4HCW2</accession>
<keyword evidence="6" id="KW-1185">Reference proteome</keyword>
<dbReference type="PROSITE" id="PS01117">
    <property type="entry name" value="HTH_MARR_1"/>
    <property type="match status" value="1"/>
</dbReference>
<gene>
    <name evidence="5" type="ORF">BC351_07970</name>
</gene>
<evidence type="ECO:0000256" key="3">
    <source>
        <dbReference type="ARBA" id="ARBA00023163"/>
    </source>
</evidence>
<dbReference type="Pfam" id="PF12802">
    <property type="entry name" value="MarR_2"/>
    <property type="match status" value="1"/>
</dbReference>
<organism evidence="5 6">
    <name type="scientific">Paenibacillus ferrarius</name>
    <dbReference type="NCBI Taxonomy" id="1469647"/>
    <lineage>
        <taxon>Bacteria</taxon>
        <taxon>Bacillati</taxon>
        <taxon>Bacillota</taxon>
        <taxon>Bacilli</taxon>
        <taxon>Bacillales</taxon>
        <taxon>Paenibacillaceae</taxon>
        <taxon>Paenibacillus</taxon>
    </lineage>
</organism>
<keyword evidence="2" id="KW-0238">DNA-binding</keyword>
<dbReference type="InterPro" id="IPR039422">
    <property type="entry name" value="MarR/SlyA-like"/>
</dbReference>
<dbReference type="GO" id="GO:0003677">
    <property type="term" value="F:DNA binding"/>
    <property type="evidence" value="ECO:0007669"/>
    <property type="project" value="UniProtKB-KW"/>
</dbReference>
<dbReference type="PANTHER" id="PTHR33164:SF43">
    <property type="entry name" value="HTH-TYPE TRANSCRIPTIONAL REPRESSOR YETL"/>
    <property type="match status" value="1"/>
</dbReference>
<dbReference type="PRINTS" id="PR00598">
    <property type="entry name" value="HTHMARR"/>
</dbReference>
<sequence length="148" mass="16723">MKELESYVQELPLDTLTFFSLVEATANLVDVSERYWQSVGVNGARIRILVEIMKEGGTMLPTMLAKKIGVTKPNISLLLIPLEKEGLIVRASHPKDGRKTVISITSEGQSLLMKHLPENRQRIAEKMKVLEEAEMKQLLVLLNKLRRS</sequence>
<name>A0A1V4HCW2_9BACL</name>
<proteinExistence type="predicted"/>
<evidence type="ECO:0000259" key="4">
    <source>
        <dbReference type="PROSITE" id="PS50995"/>
    </source>
</evidence>
<protein>
    <submittedName>
        <fullName evidence="5">MarR family transcriptional regulator</fullName>
    </submittedName>
</protein>
<dbReference type="InterPro" id="IPR036390">
    <property type="entry name" value="WH_DNA-bd_sf"/>
</dbReference>
<evidence type="ECO:0000313" key="6">
    <source>
        <dbReference type="Proteomes" id="UP000190626"/>
    </source>
</evidence>
<dbReference type="InterPro" id="IPR000835">
    <property type="entry name" value="HTH_MarR-typ"/>
</dbReference>
<dbReference type="SUPFAM" id="SSF46785">
    <property type="entry name" value="Winged helix' DNA-binding domain"/>
    <property type="match status" value="1"/>
</dbReference>
<dbReference type="InterPro" id="IPR023187">
    <property type="entry name" value="Tscrpt_reg_MarR-type_CS"/>
</dbReference>
<dbReference type="Gene3D" id="1.10.10.10">
    <property type="entry name" value="Winged helix-like DNA-binding domain superfamily/Winged helix DNA-binding domain"/>
    <property type="match status" value="1"/>
</dbReference>
<dbReference type="PANTHER" id="PTHR33164">
    <property type="entry name" value="TRANSCRIPTIONAL REGULATOR, MARR FAMILY"/>
    <property type="match status" value="1"/>
</dbReference>